<evidence type="ECO:0000313" key="4">
    <source>
        <dbReference type="Proteomes" id="UP001593940"/>
    </source>
</evidence>
<dbReference type="InterPro" id="IPR038696">
    <property type="entry name" value="IalB_sf"/>
</dbReference>
<feature type="chain" id="PRO_5046988223" evidence="2">
    <location>
        <begin position="31"/>
        <end position="281"/>
    </location>
</feature>
<dbReference type="Proteomes" id="UP001593940">
    <property type="component" value="Unassembled WGS sequence"/>
</dbReference>
<feature type="compositionally biased region" description="Low complexity" evidence="1">
    <location>
        <begin position="35"/>
        <end position="86"/>
    </location>
</feature>
<keyword evidence="2" id="KW-0732">Signal</keyword>
<feature type="region of interest" description="Disordered" evidence="1">
    <location>
        <begin position="243"/>
        <end position="281"/>
    </location>
</feature>
<dbReference type="Gene3D" id="2.60.40.1880">
    <property type="entry name" value="Invasion associated locus B (IalB) protein"/>
    <property type="match status" value="1"/>
</dbReference>
<dbReference type="Pfam" id="PF06776">
    <property type="entry name" value="IalB"/>
    <property type="match status" value="1"/>
</dbReference>
<sequence>MSFATRFASLGGTRGLATALAVLVSAPVLAQTAPAQPAPAQTAPAQRPAAPAAQPARPAAPAAQPARPAAPAQAQGAQPQQNAGPTVVQVKAEPSQPEWTKVCGKDQNTNTEICYTTRDFVSDQGQPVLALAVYDVKGQQPQKVARFVMPLGLLLQPGLRFTVDQGQAVAGRYVMCLPNGCFAEAQVKDDFIAALKKGANLNVSVQNQMGREITFAVPAAGFGKAFDGPPIDPKVLEEQQKKLQEELQKKSEEMRQRMLQSQGTPAAPGAAAPAAQAAPKP</sequence>
<organism evidence="3 4">
    <name type="scientific">Microvirga arabica</name>
    <dbReference type="NCBI Taxonomy" id="1128671"/>
    <lineage>
        <taxon>Bacteria</taxon>
        <taxon>Pseudomonadati</taxon>
        <taxon>Pseudomonadota</taxon>
        <taxon>Alphaproteobacteria</taxon>
        <taxon>Hyphomicrobiales</taxon>
        <taxon>Methylobacteriaceae</taxon>
        <taxon>Microvirga</taxon>
    </lineage>
</organism>
<protein>
    <submittedName>
        <fullName evidence="3">Invasion associated locus B family protein</fullName>
    </submittedName>
</protein>
<accession>A0ABV6YBP2</accession>
<feature type="compositionally biased region" description="Low complexity" evidence="1">
    <location>
        <begin position="265"/>
        <end position="281"/>
    </location>
</feature>
<dbReference type="InterPro" id="IPR010642">
    <property type="entry name" value="Invasion_prot_B"/>
</dbReference>
<keyword evidence="4" id="KW-1185">Reference proteome</keyword>
<feature type="region of interest" description="Disordered" evidence="1">
    <location>
        <begin position="35"/>
        <end position="103"/>
    </location>
</feature>
<evidence type="ECO:0000313" key="3">
    <source>
        <dbReference type="EMBL" id="MFC1458500.1"/>
    </source>
</evidence>
<feature type="signal peptide" evidence="2">
    <location>
        <begin position="1"/>
        <end position="30"/>
    </location>
</feature>
<comment type="caution">
    <text evidence="3">The sequence shown here is derived from an EMBL/GenBank/DDBJ whole genome shotgun (WGS) entry which is preliminary data.</text>
</comment>
<dbReference type="EMBL" id="JBHOMY010000056">
    <property type="protein sequence ID" value="MFC1458500.1"/>
    <property type="molecule type" value="Genomic_DNA"/>
</dbReference>
<name>A0ABV6YBP2_9HYPH</name>
<feature type="compositionally biased region" description="Basic and acidic residues" evidence="1">
    <location>
        <begin position="243"/>
        <end position="256"/>
    </location>
</feature>
<gene>
    <name evidence="3" type="ORF">ACETIH_17705</name>
</gene>
<evidence type="ECO:0000256" key="2">
    <source>
        <dbReference type="SAM" id="SignalP"/>
    </source>
</evidence>
<evidence type="ECO:0000256" key="1">
    <source>
        <dbReference type="SAM" id="MobiDB-lite"/>
    </source>
</evidence>
<proteinExistence type="predicted"/>
<dbReference type="RefSeq" id="WP_377030420.1">
    <property type="nucleotide sequence ID" value="NZ_JBHOMY010000056.1"/>
</dbReference>
<reference evidence="3 4" key="1">
    <citation type="submission" date="2024-09" db="EMBL/GenBank/DDBJ databases">
        <title>Nodulacao em especies de Leguminosae Basais da Amazonia e Caracterizacao dos Rizobios e Bacterias Associadas aos Nodulos.</title>
        <authorList>
            <person name="Jambeiro I.C.A."/>
            <person name="Lopes I.S."/>
            <person name="Aguiar E.R.G.R."/>
            <person name="Santos A.F.J."/>
            <person name="Dos Santos J.M.F."/>
            <person name="Gross E."/>
        </authorList>
    </citation>
    <scope>NUCLEOTIDE SEQUENCE [LARGE SCALE GENOMIC DNA]</scope>
    <source>
        <strain evidence="3 4">BRUESC1165</strain>
    </source>
</reference>